<protein>
    <submittedName>
        <fullName evidence="1">Uncharacterized protein</fullName>
    </submittedName>
</protein>
<dbReference type="KEGG" id="spon:HME9304_01834"/>
<name>A0A2Z4LSX6_9FLAO</name>
<evidence type="ECO:0000313" key="2">
    <source>
        <dbReference type="Proteomes" id="UP000248536"/>
    </source>
</evidence>
<organism evidence="1 2">
    <name type="scientific">Flagellimonas maritima</name>
    <dbReference type="NCBI Taxonomy" id="1383885"/>
    <lineage>
        <taxon>Bacteria</taxon>
        <taxon>Pseudomonadati</taxon>
        <taxon>Bacteroidota</taxon>
        <taxon>Flavobacteriia</taxon>
        <taxon>Flavobacteriales</taxon>
        <taxon>Flavobacteriaceae</taxon>
        <taxon>Flagellimonas</taxon>
    </lineage>
</organism>
<evidence type="ECO:0000313" key="1">
    <source>
        <dbReference type="EMBL" id="AWX44829.1"/>
    </source>
</evidence>
<sequence length="51" mass="5972">MYKAEVKNLSLPFFRLQMNIRTIKTSNKIGNPSYQGNPPRFYLPHLIALIH</sequence>
<reference evidence="1 2" key="1">
    <citation type="submission" date="2018-06" db="EMBL/GenBank/DDBJ databases">
        <title>Spongiibacterium sp. HME9304 Genome sequencing and assembly.</title>
        <authorList>
            <person name="Kang H."/>
            <person name="Kim H."/>
            <person name="Joh K."/>
        </authorList>
    </citation>
    <scope>NUCLEOTIDE SEQUENCE [LARGE SCALE GENOMIC DNA]</scope>
    <source>
        <strain evidence="1 2">HME9304</strain>
    </source>
</reference>
<accession>A0A2Z4LSX6</accession>
<keyword evidence="2" id="KW-1185">Reference proteome</keyword>
<proteinExistence type="predicted"/>
<dbReference type="Proteomes" id="UP000248536">
    <property type="component" value="Chromosome"/>
</dbReference>
<gene>
    <name evidence="1" type="ORF">HME9304_01834</name>
</gene>
<dbReference type="EMBL" id="CP030104">
    <property type="protein sequence ID" value="AWX44829.1"/>
    <property type="molecule type" value="Genomic_DNA"/>
</dbReference>
<dbReference type="AlphaFoldDB" id="A0A2Z4LSX6"/>